<keyword evidence="1" id="KW-0812">Transmembrane</keyword>
<keyword evidence="1" id="KW-0472">Membrane</keyword>
<gene>
    <name evidence="2" type="ORF">CHARACLAT_004773</name>
</gene>
<proteinExistence type="predicted"/>
<organism evidence="2 3">
    <name type="scientific">Characodon lateralis</name>
    <dbReference type="NCBI Taxonomy" id="208331"/>
    <lineage>
        <taxon>Eukaryota</taxon>
        <taxon>Metazoa</taxon>
        <taxon>Chordata</taxon>
        <taxon>Craniata</taxon>
        <taxon>Vertebrata</taxon>
        <taxon>Euteleostomi</taxon>
        <taxon>Actinopterygii</taxon>
        <taxon>Neopterygii</taxon>
        <taxon>Teleostei</taxon>
        <taxon>Neoteleostei</taxon>
        <taxon>Acanthomorphata</taxon>
        <taxon>Ovalentaria</taxon>
        <taxon>Atherinomorphae</taxon>
        <taxon>Cyprinodontiformes</taxon>
        <taxon>Goodeidae</taxon>
        <taxon>Characodon</taxon>
    </lineage>
</organism>
<reference evidence="2 3" key="1">
    <citation type="submission" date="2021-06" db="EMBL/GenBank/DDBJ databases">
        <authorList>
            <person name="Palmer J.M."/>
        </authorList>
    </citation>
    <scope>NUCLEOTIDE SEQUENCE [LARGE SCALE GENOMIC DNA]</scope>
    <source>
        <strain evidence="2 3">CL_MEX2019</strain>
        <tissue evidence="2">Muscle</tissue>
    </source>
</reference>
<keyword evidence="1" id="KW-1133">Transmembrane helix</keyword>
<dbReference type="Proteomes" id="UP001352852">
    <property type="component" value="Unassembled WGS sequence"/>
</dbReference>
<feature type="transmembrane region" description="Helical" evidence="1">
    <location>
        <begin position="38"/>
        <end position="58"/>
    </location>
</feature>
<evidence type="ECO:0000313" key="2">
    <source>
        <dbReference type="EMBL" id="MED6289623.1"/>
    </source>
</evidence>
<comment type="caution">
    <text evidence="2">The sequence shown here is derived from an EMBL/GenBank/DDBJ whole genome shotgun (WGS) entry which is preliminary data.</text>
</comment>
<evidence type="ECO:0000256" key="1">
    <source>
        <dbReference type="SAM" id="Phobius"/>
    </source>
</evidence>
<evidence type="ECO:0000313" key="3">
    <source>
        <dbReference type="Proteomes" id="UP001352852"/>
    </source>
</evidence>
<name>A0ABU7EQX3_9TELE</name>
<keyword evidence="3" id="KW-1185">Reference proteome</keyword>
<protein>
    <submittedName>
        <fullName evidence="2">Uncharacterized protein</fullName>
    </submittedName>
</protein>
<accession>A0ABU7EQX3</accession>
<dbReference type="EMBL" id="JAHUTJ010065803">
    <property type="protein sequence ID" value="MED6289623.1"/>
    <property type="molecule type" value="Genomic_DNA"/>
</dbReference>
<sequence>MVTAHLLFIASGISYLYGNMFEASPSFSQWLTLLGEEFWVVALMIMNALTLLWEAWLLTEQFDAISARTTTFFRHSEGAARQRSLGQRWAVVAAFLLEGRRSVGSRQIGEDKTAIDI</sequence>